<organism evidence="1 2">
    <name type="scientific">Catellatospora citrea</name>
    <dbReference type="NCBI Taxonomy" id="53366"/>
    <lineage>
        <taxon>Bacteria</taxon>
        <taxon>Bacillati</taxon>
        <taxon>Actinomycetota</taxon>
        <taxon>Actinomycetes</taxon>
        <taxon>Micromonosporales</taxon>
        <taxon>Micromonosporaceae</taxon>
        <taxon>Catellatospora</taxon>
    </lineage>
</organism>
<dbReference type="InterPro" id="IPR036689">
    <property type="entry name" value="ESAT-6-like_sf"/>
</dbReference>
<dbReference type="AlphaFoldDB" id="A0A8J3KHK6"/>
<gene>
    <name evidence="1" type="ORF">Cci01nite_81760</name>
</gene>
<keyword evidence="2" id="KW-1185">Reference proteome</keyword>
<evidence type="ECO:0000313" key="1">
    <source>
        <dbReference type="EMBL" id="GIG03083.1"/>
    </source>
</evidence>
<dbReference type="Gene3D" id="1.10.287.1060">
    <property type="entry name" value="ESAT-6-like"/>
    <property type="match status" value="1"/>
</dbReference>
<dbReference type="InterPro" id="IPR010310">
    <property type="entry name" value="T7SS_ESAT-6-like"/>
</dbReference>
<dbReference type="Pfam" id="PF06013">
    <property type="entry name" value="WXG100"/>
    <property type="match status" value="1"/>
</dbReference>
<reference evidence="1 2" key="1">
    <citation type="submission" date="2021-01" db="EMBL/GenBank/DDBJ databases">
        <title>Whole genome shotgun sequence of Catellatospora citrea NBRC 14495.</title>
        <authorList>
            <person name="Komaki H."/>
            <person name="Tamura T."/>
        </authorList>
    </citation>
    <scope>NUCLEOTIDE SEQUENCE [LARGE SCALE GENOMIC DNA]</scope>
    <source>
        <strain evidence="1 2">NBRC 14495</strain>
    </source>
</reference>
<evidence type="ECO:0000313" key="2">
    <source>
        <dbReference type="Proteomes" id="UP000659904"/>
    </source>
</evidence>
<proteinExistence type="predicted"/>
<comment type="caution">
    <text evidence="1">The sequence shown here is derived from an EMBL/GenBank/DDBJ whole genome shotgun (WGS) entry which is preliminary data.</text>
</comment>
<sequence>MPSYALNPNGMLDTGDELSVITTKLGSALDDLNEIVTRFISTNSGGASDSFRAAQAQWNQGYQEMQASLARGATAINEIHDIYRMGDARGASLFGGQV</sequence>
<evidence type="ECO:0008006" key="3">
    <source>
        <dbReference type="Google" id="ProtNLM"/>
    </source>
</evidence>
<dbReference type="RefSeq" id="WP_120319145.1">
    <property type="nucleotide sequence ID" value="NZ_BONH01000070.1"/>
</dbReference>
<dbReference type="Proteomes" id="UP000659904">
    <property type="component" value="Unassembled WGS sequence"/>
</dbReference>
<accession>A0A8J3KHK6</accession>
<dbReference type="EMBL" id="BONH01000070">
    <property type="protein sequence ID" value="GIG03083.1"/>
    <property type="molecule type" value="Genomic_DNA"/>
</dbReference>
<name>A0A8J3KHK6_9ACTN</name>
<protein>
    <recommendedName>
        <fullName evidence="3">WXG100 family type VII secretion target</fullName>
    </recommendedName>
</protein>
<dbReference type="SUPFAM" id="SSF140453">
    <property type="entry name" value="EsxAB dimer-like"/>
    <property type="match status" value="1"/>
</dbReference>